<evidence type="ECO:0000256" key="1">
    <source>
        <dbReference type="SAM" id="Phobius"/>
    </source>
</evidence>
<keyword evidence="1" id="KW-0812">Transmembrane</keyword>
<feature type="chain" id="PRO_5020596318" evidence="2">
    <location>
        <begin position="26"/>
        <end position="89"/>
    </location>
</feature>
<dbReference type="AlphaFoldDB" id="A0A4Q0MI65"/>
<keyword evidence="4" id="KW-1185">Reference proteome</keyword>
<keyword evidence="1" id="KW-0472">Membrane</keyword>
<feature type="signal peptide" evidence="2">
    <location>
        <begin position="1"/>
        <end position="25"/>
    </location>
</feature>
<sequence length="89" mass="9153">MKVSISLSAVALAGLFLVAPTSADAFHDRRGAFVGGLVAGAVAGAVVTDAARARPRYYYGGPVYVPAPAYAPPPIAYCGRPPYPPCPLY</sequence>
<comment type="caution">
    <text evidence="3">The sequence shown here is derived from an EMBL/GenBank/DDBJ whole genome shotgun (WGS) entry which is preliminary data.</text>
</comment>
<evidence type="ECO:0000313" key="4">
    <source>
        <dbReference type="Proteomes" id="UP000289708"/>
    </source>
</evidence>
<dbReference type="Proteomes" id="UP000289708">
    <property type="component" value="Unassembled WGS sequence"/>
</dbReference>
<keyword evidence="2" id="KW-0732">Signal</keyword>
<accession>A0A4Q0MI65</accession>
<dbReference type="RefSeq" id="WP_128777863.1">
    <property type="nucleotide sequence ID" value="NZ_RYFI01000011.1"/>
</dbReference>
<evidence type="ECO:0000256" key="2">
    <source>
        <dbReference type="SAM" id="SignalP"/>
    </source>
</evidence>
<reference evidence="3 4" key="1">
    <citation type="submission" date="2018-12" db="EMBL/GenBank/DDBJ databases">
        <title>bacterium Hansschlegelia zhihuaiae S113.</title>
        <authorList>
            <person name="He J."/>
        </authorList>
    </citation>
    <scope>NUCLEOTIDE SEQUENCE [LARGE SCALE GENOMIC DNA]</scope>
    <source>
        <strain evidence="3 4">S 113</strain>
    </source>
</reference>
<protein>
    <submittedName>
        <fullName evidence="3">Uncharacterized protein</fullName>
    </submittedName>
</protein>
<gene>
    <name evidence="3" type="ORF">EK403_12765</name>
</gene>
<keyword evidence="1" id="KW-1133">Transmembrane helix</keyword>
<proteinExistence type="predicted"/>
<dbReference type="EMBL" id="RYFI01000011">
    <property type="protein sequence ID" value="RXF73003.1"/>
    <property type="molecule type" value="Genomic_DNA"/>
</dbReference>
<feature type="transmembrane region" description="Helical" evidence="1">
    <location>
        <begin position="33"/>
        <end position="51"/>
    </location>
</feature>
<organism evidence="3 4">
    <name type="scientific">Hansschlegelia zhihuaiae</name>
    <dbReference type="NCBI Taxonomy" id="405005"/>
    <lineage>
        <taxon>Bacteria</taxon>
        <taxon>Pseudomonadati</taxon>
        <taxon>Pseudomonadota</taxon>
        <taxon>Alphaproteobacteria</taxon>
        <taxon>Hyphomicrobiales</taxon>
        <taxon>Methylopilaceae</taxon>
        <taxon>Hansschlegelia</taxon>
    </lineage>
</organism>
<name>A0A4Q0MI65_9HYPH</name>
<evidence type="ECO:0000313" key="3">
    <source>
        <dbReference type="EMBL" id="RXF73003.1"/>
    </source>
</evidence>